<sequence length="302" mass="32588">MVETVPLTILKFHIIRHYARMGFAEGDVVSLIYSALTEPGKFEVDWGQNLNFKGDITAIPHTRILTNQRRKATQSSTGDWFCNGEETDVIVTPTTSTTASRTSSSTSFSTSSSVSPGPSPIHNEGNKTPVGLIAGVSASMGAILLLLVGFFIWWRSKQKRQQLGAIKTIHISNPLPPPSPNSTGMFEDKQLPGGSQPAHAASTFTYLPEVQHDPDAARNINSPSAALRVTPTTPTFPYNSSKGSSNAIQYPSAHESPVPSSLGVPTSTHYSSSTSDAVDRYLLEARLAADRELSKMRQDGRC</sequence>
<evidence type="ECO:0000313" key="1">
    <source>
        <dbReference type="EMBL" id="KAH9487455.1"/>
    </source>
</evidence>
<dbReference type="EMBL" id="JAFIQS020000001">
    <property type="protein sequence ID" value="KAH9487455.1"/>
    <property type="molecule type" value="Genomic_DNA"/>
</dbReference>
<keyword evidence="2" id="KW-1185">Reference proteome</keyword>
<comment type="caution">
    <text evidence="1">The sequence shown here is derived from an EMBL/GenBank/DDBJ whole genome shotgun (WGS) entry which is preliminary data.</text>
</comment>
<gene>
    <name evidence="1" type="ORF">JR316_0001531</name>
</gene>
<dbReference type="Proteomes" id="UP000664032">
    <property type="component" value="Unassembled WGS sequence"/>
</dbReference>
<accession>A0ACB8HI46</accession>
<evidence type="ECO:0000313" key="2">
    <source>
        <dbReference type="Proteomes" id="UP000664032"/>
    </source>
</evidence>
<organism evidence="1 2">
    <name type="scientific">Psilocybe cubensis</name>
    <name type="common">Psychedelic mushroom</name>
    <name type="synonym">Stropharia cubensis</name>
    <dbReference type="NCBI Taxonomy" id="181762"/>
    <lineage>
        <taxon>Eukaryota</taxon>
        <taxon>Fungi</taxon>
        <taxon>Dikarya</taxon>
        <taxon>Basidiomycota</taxon>
        <taxon>Agaricomycotina</taxon>
        <taxon>Agaricomycetes</taxon>
        <taxon>Agaricomycetidae</taxon>
        <taxon>Agaricales</taxon>
        <taxon>Agaricineae</taxon>
        <taxon>Strophariaceae</taxon>
        <taxon>Psilocybe</taxon>
    </lineage>
</organism>
<name>A0ACB8HI46_PSICU</name>
<reference evidence="1" key="1">
    <citation type="submission" date="2021-10" db="EMBL/GenBank/DDBJ databases">
        <title>Psilocybe cubensis genome.</title>
        <authorList>
            <person name="Mckernan K.J."/>
            <person name="Crawford S."/>
            <person name="Trippe A."/>
            <person name="Kane L.T."/>
            <person name="Mclaughlin S."/>
        </authorList>
    </citation>
    <scope>NUCLEOTIDE SEQUENCE</scope>
    <source>
        <strain evidence="1">MGC-MH-2018</strain>
    </source>
</reference>
<protein>
    <submittedName>
        <fullName evidence="1">Uncharacterized protein</fullName>
    </submittedName>
</protein>
<proteinExistence type="predicted"/>